<organism evidence="1 2">
    <name type="scientific">Litoreibacter roseus</name>
    <dbReference type="NCBI Taxonomy" id="2601869"/>
    <lineage>
        <taxon>Bacteria</taxon>
        <taxon>Pseudomonadati</taxon>
        <taxon>Pseudomonadota</taxon>
        <taxon>Alphaproteobacteria</taxon>
        <taxon>Rhodobacterales</taxon>
        <taxon>Roseobacteraceae</taxon>
        <taxon>Litoreibacter</taxon>
    </lineage>
</organism>
<evidence type="ECO:0000313" key="1">
    <source>
        <dbReference type="EMBL" id="GFE65081.1"/>
    </source>
</evidence>
<dbReference type="RefSeq" id="WP_159806730.1">
    <property type="nucleotide sequence ID" value="NZ_BLJE01000002.1"/>
</dbReference>
<protein>
    <recommendedName>
        <fullName evidence="3">Anti-bacteriophage protein A/HamA C-terminal domain-containing protein</fullName>
    </recommendedName>
</protein>
<proteinExistence type="predicted"/>
<dbReference type="AlphaFoldDB" id="A0A6N6JFF2"/>
<sequence>MPITLTPFTEEGCFFGNAWQVVDEEELARQIAVIALGYSHHVRKILEGTGIYDADYPADGVASAIQLLTVDGDDSSHRDGWLFQAISWIAAIRADPSARLAAPHMQHADKGFDGLQIEIDDATGRVKCAVVFEDKATTNPRNMITREDEGVWKEFRELEEGLRFTFFTAQVLAVIRTETSLNSDEAIKEVLWKEARRYRLSITVSATHSNDKGRKRLFKGYDSVVPGDLNRRRAETFHQDDIRTWLASLAEKAKSQISSGALANV</sequence>
<comment type="caution">
    <text evidence="1">The sequence shown here is derived from an EMBL/GenBank/DDBJ whole genome shotgun (WGS) entry which is preliminary data.</text>
</comment>
<dbReference type="OrthoDB" id="5117958at2"/>
<dbReference type="EMBL" id="BLJE01000002">
    <property type="protein sequence ID" value="GFE65081.1"/>
    <property type="molecule type" value="Genomic_DNA"/>
</dbReference>
<dbReference type="Proteomes" id="UP000436822">
    <property type="component" value="Unassembled WGS sequence"/>
</dbReference>
<gene>
    <name evidence="1" type="ORF">KIN_21550</name>
</gene>
<evidence type="ECO:0008006" key="3">
    <source>
        <dbReference type="Google" id="ProtNLM"/>
    </source>
</evidence>
<reference evidence="1 2" key="1">
    <citation type="submission" date="2019-12" db="EMBL/GenBank/DDBJ databases">
        <title>Litoreibacter badius sp. nov., a novel bacteriochlorophyll a-containing bacterium in the genus Litoreibacter.</title>
        <authorList>
            <person name="Kanamuro M."/>
            <person name="Takabe Y."/>
            <person name="Mori K."/>
            <person name="Takaichi S."/>
            <person name="Hanada S."/>
        </authorList>
    </citation>
    <scope>NUCLEOTIDE SEQUENCE [LARGE SCALE GENOMIC DNA]</scope>
    <source>
        <strain evidence="1 2">K6</strain>
    </source>
</reference>
<accession>A0A6N6JFF2</accession>
<keyword evidence="2" id="KW-1185">Reference proteome</keyword>
<name>A0A6N6JFF2_9RHOB</name>
<evidence type="ECO:0000313" key="2">
    <source>
        <dbReference type="Proteomes" id="UP000436822"/>
    </source>
</evidence>